<organism evidence="1 2">
    <name type="scientific">Rousettus aegyptiacus</name>
    <name type="common">Egyptian fruit bat</name>
    <name type="synonym">Pteropus aegyptiacus</name>
    <dbReference type="NCBI Taxonomy" id="9407"/>
    <lineage>
        <taxon>Eukaryota</taxon>
        <taxon>Metazoa</taxon>
        <taxon>Chordata</taxon>
        <taxon>Craniata</taxon>
        <taxon>Vertebrata</taxon>
        <taxon>Euteleostomi</taxon>
        <taxon>Mammalia</taxon>
        <taxon>Eutheria</taxon>
        <taxon>Laurasiatheria</taxon>
        <taxon>Chiroptera</taxon>
        <taxon>Yinpterochiroptera</taxon>
        <taxon>Pteropodoidea</taxon>
        <taxon>Pteropodidae</taxon>
        <taxon>Rousettinae</taxon>
        <taxon>Rousettus</taxon>
    </lineage>
</organism>
<comment type="caution">
    <text evidence="1">The sequence shown here is derived from an EMBL/GenBank/DDBJ whole genome shotgun (WGS) entry which is preliminary data.</text>
</comment>
<dbReference type="Proteomes" id="UP000593571">
    <property type="component" value="Unassembled WGS sequence"/>
</dbReference>
<keyword evidence="2" id="KW-1185">Reference proteome</keyword>
<evidence type="ECO:0000313" key="2">
    <source>
        <dbReference type="Proteomes" id="UP000593571"/>
    </source>
</evidence>
<protein>
    <submittedName>
        <fullName evidence="1">Uncharacterized protein</fullName>
    </submittedName>
</protein>
<dbReference type="EMBL" id="JACASE010000008">
    <property type="protein sequence ID" value="KAF6440939.1"/>
    <property type="molecule type" value="Genomic_DNA"/>
</dbReference>
<name>A0A7J8F0L6_ROUAE</name>
<proteinExistence type="predicted"/>
<gene>
    <name evidence="1" type="ORF">HJG63_012178</name>
</gene>
<dbReference type="AlphaFoldDB" id="A0A7J8F0L6"/>
<accession>A0A7J8F0L6</accession>
<evidence type="ECO:0000313" key="1">
    <source>
        <dbReference type="EMBL" id="KAF6440939.1"/>
    </source>
</evidence>
<reference evidence="1 2" key="1">
    <citation type="journal article" date="2020" name="Nature">
        <title>Six reference-quality genomes reveal evolution of bat adaptations.</title>
        <authorList>
            <person name="Jebb D."/>
            <person name="Huang Z."/>
            <person name="Pippel M."/>
            <person name="Hughes G.M."/>
            <person name="Lavrichenko K."/>
            <person name="Devanna P."/>
            <person name="Winkler S."/>
            <person name="Jermiin L.S."/>
            <person name="Skirmuntt E.C."/>
            <person name="Katzourakis A."/>
            <person name="Burkitt-Gray L."/>
            <person name="Ray D.A."/>
            <person name="Sullivan K.A.M."/>
            <person name="Roscito J.G."/>
            <person name="Kirilenko B.M."/>
            <person name="Davalos L.M."/>
            <person name="Corthals A.P."/>
            <person name="Power M.L."/>
            <person name="Jones G."/>
            <person name="Ransome R.D."/>
            <person name="Dechmann D.K.N."/>
            <person name="Locatelli A.G."/>
            <person name="Puechmaille S.J."/>
            <person name="Fedrigo O."/>
            <person name="Jarvis E.D."/>
            <person name="Hiller M."/>
            <person name="Vernes S.C."/>
            <person name="Myers E.W."/>
            <person name="Teeling E.C."/>
        </authorList>
    </citation>
    <scope>NUCLEOTIDE SEQUENCE [LARGE SCALE GENOMIC DNA]</scope>
    <source>
        <strain evidence="1">MRouAeg1</strain>
        <tissue evidence="1">Muscle</tissue>
    </source>
</reference>
<sequence length="143" mass="14787">MSPVCRAPGQGTCVAGSRTPQPLRPGDAKPWVLSSVLLTSIRSFSAAVPGNPLSLLVGPRKFNAQNRPLVKGTTWGPVASEGCTGHGTRGSAASQWLDPTRVAARVVQTPRRPAGFCVMTALFVSQQEVGTEGGGPTGHMAPD</sequence>